<evidence type="ECO:0000313" key="1">
    <source>
        <dbReference type="EMBL" id="ADY13687.1"/>
    </source>
</evidence>
<dbReference type="EMBL" id="CP002541">
    <property type="protein sequence ID" value="ADY13687.1"/>
    <property type="molecule type" value="Genomic_DNA"/>
</dbReference>
<dbReference type="Proteomes" id="UP000008466">
    <property type="component" value="Chromosome"/>
</dbReference>
<dbReference type="HOGENOM" id="CLU_1293633_0_0_12"/>
<reference evidence="2" key="1">
    <citation type="submission" date="2011-02" db="EMBL/GenBank/DDBJ databases">
        <title>Complete sequence of Spirochaeta sp. Buddy.</title>
        <authorList>
            <person name="Lucas S."/>
            <person name="Copeland A."/>
            <person name="Lapidus A."/>
            <person name="Cheng J.-F."/>
            <person name="Goodwin L."/>
            <person name="Pitluck S."/>
            <person name="Zeytun A."/>
            <person name="Detter J.C."/>
            <person name="Han C."/>
            <person name="Tapia R."/>
            <person name="Land M."/>
            <person name="Hauser L."/>
            <person name="Kyrpides N."/>
            <person name="Ivanova N."/>
            <person name="Mikhailova N."/>
            <person name="Pagani I."/>
            <person name="Ritalahti K.M."/>
            <person name="Loeffler F.E."/>
            <person name="Woyke T."/>
        </authorList>
    </citation>
    <scope>NUCLEOTIDE SEQUENCE [LARGE SCALE GENOMIC DNA]</scope>
    <source>
        <strain evidence="2">ATCC BAA-1886 / DSM 22777 / Buddy</strain>
    </source>
</reference>
<dbReference type="STRING" id="158189.SpiBuddy_1863"/>
<organism evidence="1 2">
    <name type="scientific">Sphaerochaeta globosa (strain ATCC BAA-1886 / DSM 22777 / Buddy)</name>
    <name type="common">Spirochaeta sp. (strain Buddy)</name>
    <dbReference type="NCBI Taxonomy" id="158189"/>
    <lineage>
        <taxon>Bacteria</taxon>
        <taxon>Pseudomonadati</taxon>
        <taxon>Spirochaetota</taxon>
        <taxon>Spirochaetia</taxon>
        <taxon>Spirochaetales</taxon>
        <taxon>Sphaerochaetaceae</taxon>
        <taxon>Sphaerochaeta</taxon>
    </lineage>
</organism>
<dbReference type="RefSeq" id="WP_013607536.1">
    <property type="nucleotide sequence ID" value="NC_015152.1"/>
</dbReference>
<keyword evidence="2" id="KW-1185">Reference proteome</keyword>
<sequence>MNKLNLYNLALSLFDQRIEDLQTPSKELTLLDLNYGKVVSFCIKAWDFPFLIKRTQLTEFATDVVGNPMTWNSYPYGYDVPADFGRAIQINASKKNAYAYRFGKLWCKILNPELEYMPSTLSVDENGTFPYPDDFLALVAYQLALHIAPMLDPESQAQSVAAQMYQLTLASIMESETRSNDRPENWEAAGSWDAGFETYNIIGLRNMIVNGEV</sequence>
<evidence type="ECO:0000313" key="2">
    <source>
        <dbReference type="Proteomes" id="UP000008466"/>
    </source>
</evidence>
<proteinExistence type="predicted"/>
<dbReference type="KEGG" id="sbu:SpiBuddy_1863"/>
<accession>F0RWQ6</accession>
<dbReference type="AlphaFoldDB" id="F0RWQ6"/>
<name>F0RWQ6_SPHGB</name>
<protein>
    <submittedName>
        <fullName evidence="1">Uncharacterized protein</fullName>
    </submittedName>
</protein>
<gene>
    <name evidence="1" type="ordered locus">SpiBuddy_1863</name>
</gene>